<comment type="caution">
    <text evidence="6">Lacks conserved residue(s) required for the propagation of feature annotation.</text>
</comment>
<feature type="binding site" evidence="5">
    <location>
        <position position="300"/>
    </location>
    <ligand>
        <name>a divalent metal cation</name>
        <dbReference type="ChEBI" id="CHEBI:60240"/>
        <label>1</label>
    </ligand>
</feature>
<accession>A0A9N9WD90</accession>
<dbReference type="SUPFAM" id="SSF51556">
    <property type="entry name" value="Metallo-dependent hydrolases"/>
    <property type="match status" value="1"/>
</dbReference>
<feature type="binding site" evidence="5">
    <location>
        <position position="232"/>
    </location>
    <ligand>
        <name>a divalent metal cation</name>
        <dbReference type="ChEBI" id="CHEBI:60240"/>
        <label>2</label>
    </ligand>
</feature>
<dbReference type="PANTHER" id="PTHR10819">
    <property type="entry name" value="PHOSPHOTRIESTERASE-RELATED"/>
    <property type="match status" value="1"/>
</dbReference>
<gene>
    <name evidence="7" type="ORF">DIATSA_LOCUS6086</name>
</gene>
<evidence type="ECO:0000313" key="7">
    <source>
        <dbReference type="EMBL" id="CAG9788269.1"/>
    </source>
</evidence>
<dbReference type="InterPro" id="IPR001559">
    <property type="entry name" value="Phosphotriesterase"/>
</dbReference>
<protein>
    <recommendedName>
        <fullName evidence="1">Phosphotriesterase-related protein</fullName>
    </recommendedName>
    <alternativeName>
        <fullName evidence="4">Parathion hydrolase-related protein</fullName>
    </alternativeName>
</protein>
<dbReference type="OrthoDB" id="9998343at2759"/>
<feature type="binding site" evidence="5">
    <location>
        <position position="23"/>
    </location>
    <ligand>
        <name>a divalent metal cation</name>
        <dbReference type="ChEBI" id="CHEBI:60240"/>
        <label>1</label>
    </ligand>
</feature>
<dbReference type="PROSITE" id="PS51347">
    <property type="entry name" value="PHOSPHOTRIESTERASE_2"/>
    <property type="match status" value="1"/>
</dbReference>
<sequence length="352" mass="39888">MSSVVRTVLGDISPEELGRTLTHEHLSMEFEHFYRKPPSEISAVVDFREITLKTVGYLRQYPYSSKYNLVLNDDSAHNAVLNDVMMYKQYGGGTIVENSTEGLERDLSFCRRVSKISGVHVVAGTGYYIADTQPANHLHYSKEDMYSHMYKELMEGCDIDNVNIKTGFMGEIASVWPLRDLEIKAIKAAGELQETLKCGVSFHPHRVTEAPFEIIRLYLEAGGAADKAVMSHLDRTLMEDEKLLEFSELGTYCQFDLFGVEVSYYQLNVETDMPSDAQRIQKIKLLVDEGKEDKILMSHDIHTKHRLIDFGGHGYSHIINNVLPKMKSKGFSRATIDKITIANPAKWLTIPL</sequence>
<dbReference type="GO" id="GO:0008270">
    <property type="term" value="F:zinc ion binding"/>
    <property type="evidence" value="ECO:0007669"/>
    <property type="project" value="InterPro"/>
</dbReference>
<feature type="binding site" evidence="5">
    <location>
        <position position="171"/>
    </location>
    <ligand>
        <name>a divalent metal cation</name>
        <dbReference type="ChEBI" id="CHEBI:60240"/>
        <label>2</label>
    </ligand>
</feature>
<reference evidence="7" key="2">
    <citation type="submission" date="2022-10" db="EMBL/GenBank/DDBJ databases">
        <authorList>
            <consortium name="ENA_rothamsted_submissions"/>
            <consortium name="culmorum"/>
            <person name="King R."/>
        </authorList>
    </citation>
    <scope>NUCLEOTIDE SEQUENCE</scope>
</reference>
<evidence type="ECO:0000256" key="1">
    <source>
        <dbReference type="ARBA" id="ARBA00020475"/>
    </source>
</evidence>
<organism evidence="7 8">
    <name type="scientific">Diatraea saccharalis</name>
    <name type="common">sugarcane borer</name>
    <dbReference type="NCBI Taxonomy" id="40085"/>
    <lineage>
        <taxon>Eukaryota</taxon>
        <taxon>Metazoa</taxon>
        <taxon>Ecdysozoa</taxon>
        <taxon>Arthropoda</taxon>
        <taxon>Hexapoda</taxon>
        <taxon>Insecta</taxon>
        <taxon>Pterygota</taxon>
        <taxon>Neoptera</taxon>
        <taxon>Endopterygota</taxon>
        <taxon>Lepidoptera</taxon>
        <taxon>Glossata</taxon>
        <taxon>Ditrysia</taxon>
        <taxon>Pyraloidea</taxon>
        <taxon>Crambidae</taxon>
        <taxon>Crambinae</taxon>
        <taxon>Diatraea</taxon>
    </lineage>
</organism>
<comment type="cofactor">
    <cofactor evidence="5">
        <name>a divalent metal cation</name>
        <dbReference type="ChEBI" id="CHEBI:60240"/>
    </cofactor>
    <text evidence="5">Binds 2 divalent metal cations per subunit.</text>
</comment>
<comment type="similarity">
    <text evidence="6">Belongs to the metallo-dependent hydrolases superfamily. Phosphotriesterase family.</text>
</comment>
<dbReference type="PANTHER" id="PTHR10819:SF3">
    <property type="entry name" value="PHOSPHOTRIESTERASE-RELATED PROTEIN"/>
    <property type="match status" value="1"/>
</dbReference>
<dbReference type="Pfam" id="PF02126">
    <property type="entry name" value="PTE"/>
    <property type="match status" value="1"/>
</dbReference>
<evidence type="ECO:0000256" key="4">
    <source>
        <dbReference type="ARBA" id="ARBA00029607"/>
    </source>
</evidence>
<proteinExistence type="inferred from homology"/>
<reference evidence="7" key="1">
    <citation type="submission" date="2021-12" db="EMBL/GenBank/DDBJ databases">
        <authorList>
            <person name="King R."/>
        </authorList>
    </citation>
    <scope>NUCLEOTIDE SEQUENCE</scope>
</reference>
<evidence type="ECO:0000256" key="3">
    <source>
        <dbReference type="ARBA" id="ARBA00022801"/>
    </source>
</evidence>
<dbReference type="InterPro" id="IPR032466">
    <property type="entry name" value="Metal_Hydrolase"/>
</dbReference>
<dbReference type="GO" id="GO:0016788">
    <property type="term" value="F:hydrolase activity, acting on ester bonds"/>
    <property type="evidence" value="ECO:0007669"/>
    <property type="project" value="InterPro"/>
</dbReference>
<evidence type="ECO:0000256" key="5">
    <source>
        <dbReference type="PIRSR" id="PIRSR601559-52"/>
    </source>
</evidence>
<dbReference type="PROSITE" id="PS01322">
    <property type="entry name" value="PHOSPHOTRIESTERASE_1"/>
    <property type="match status" value="1"/>
</dbReference>
<dbReference type="Gene3D" id="3.20.20.140">
    <property type="entry name" value="Metal-dependent hydrolases"/>
    <property type="match status" value="1"/>
</dbReference>
<evidence type="ECO:0000256" key="6">
    <source>
        <dbReference type="PROSITE-ProRule" id="PRU00679"/>
    </source>
</evidence>
<dbReference type="EMBL" id="OU893350">
    <property type="protein sequence ID" value="CAG9788269.1"/>
    <property type="molecule type" value="Genomic_DNA"/>
</dbReference>
<evidence type="ECO:0000313" key="8">
    <source>
        <dbReference type="Proteomes" id="UP001153714"/>
    </source>
</evidence>
<dbReference type="Proteomes" id="UP001153714">
    <property type="component" value="Chromosome 19"/>
</dbReference>
<dbReference type="InterPro" id="IPR017947">
    <property type="entry name" value="AryldialkylPase_Zn-BS"/>
</dbReference>
<keyword evidence="8" id="KW-1185">Reference proteome</keyword>
<feature type="binding site" evidence="5">
    <location>
        <position position="171"/>
    </location>
    <ligand>
        <name>a divalent metal cation</name>
        <dbReference type="ChEBI" id="CHEBI:60240"/>
        <label>1</label>
    </ligand>
</feature>
<feature type="binding site" evidence="5">
    <location>
        <position position="25"/>
    </location>
    <ligand>
        <name>a divalent metal cation</name>
        <dbReference type="ChEBI" id="CHEBI:60240"/>
        <label>1</label>
    </ligand>
</feature>
<feature type="binding site" evidence="5">
    <location>
        <position position="203"/>
    </location>
    <ligand>
        <name>a divalent metal cation</name>
        <dbReference type="ChEBI" id="CHEBI:60240"/>
        <label>2</label>
    </ligand>
</feature>
<dbReference type="AlphaFoldDB" id="A0A9N9WD90"/>
<keyword evidence="3" id="KW-0378">Hydrolase</keyword>
<evidence type="ECO:0000256" key="2">
    <source>
        <dbReference type="ARBA" id="ARBA00022723"/>
    </source>
</evidence>
<name>A0A9N9WD90_9NEOP</name>
<keyword evidence="2 5" id="KW-0479">Metal-binding</keyword>